<dbReference type="RefSeq" id="WP_369765156.1">
    <property type="nucleotide sequence ID" value="NZ_CP165626.1"/>
</dbReference>
<feature type="chain" id="PRO_5044350219" evidence="1">
    <location>
        <begin position="21"/>
        <end position="397"/>
    </location>
</feature>
<gene>
    <name evidence="2" type="ORF">AB3G39_11005</name>
</gene>
<sequence length="397" mass="45887">MKQVFTILLLVLSFSFKLNAQTKKEIYKFSEDISTKLKKDTVPWRFQSAAVDYSISGNYKKALQAYDMQGAERQSISTKDSLYFDNFKPTNAKDYIINRSKKERVIIINEAHNNSMHRVFTTSLLKGLYKNGYRYFGLEVLYDTLINKSKFVNLESGNIYLHESQNSNLIKEALNIGFVLFDYEYDYVKGMTAKDREIIQAEKIAKMMEQHPKDKFLIHCGYDHLNEGIPEIKSWEKAMAGRLSDRTGVNPFTINQIPCSEKGSPEFSNPYIRIANQKKPVIMVNGNAETFNGPEGNGVADCRIIHPVTVYKKGRPDWLYLDGRRKAYRIKTDSIINFPVLVLAYRSNEFEKEGVPADVIEINDKNQEANLILDKGTYRILIKNRDYKTIFDYQTKI</sequence>
<reference evidence="2" key="1">
    <citation type="submission" date="2024-07" db="EMBL/GenBank/DDBJ databases">
        <authorList>
            <person name="Biller S.J."/>
        </authorList>
    </citation>
    <scope>NUCLEOTIDE SEQUENCE</scope>
    <source>
        <strain evidence="2">WC2416</strain>
    </source>
</reference>
<evidence type="ECO:0000313" key="2">
    <source>
        <dbReference type="EMBL" id="XDU97699.1"/>
    </source>
</evidence>
<proteinExistence type="predicted"/>
<keyword evidence="1" id="KW-0732">Signal</keyword>
<protein>
    <submittedName>
        <fullName evidence="2">Uncharacterized protein</fullName>
    </submittedName>
</protein>
<name>A0AB39W9B3_9FLAO</name>
<feature type="signal peptide" evidence="1">
    <location>
        <begin position="1"/>
        <end position="20"/>
    </location>
</feature>
<organism evidence="2">
    <name type="scientific">Flavobacterium sp. WC2416</name>
    <dbReference type="NCBI Taxonomy" id="3234141"/>
    <lineage>
        <taxon>Bacteria</taxon>
        <taxon>Pseudomonadati</taxon>
        <taxon>Bacteroidota</taxon>
        <taxon>Flavobacteriia</taxon>
        <taxon>Flavobacteriales</taxon>
        <taxon>Flavobacteriaceae</taxon>
        <taxon>Flavobacterium</taxon>
    </lineage>
</organism>
<dbReference type="AlphaFoldDB" id="A0AB39W9B3"/>
<evidence type="ECO:0000256" key="1">
    <source>
        <dbReference type="SAM" id="SignalP"/>
    </source>
</evidence>
<dbReference type="EMBL" id="CP165626">
    <property type="protein sequence ID" value="XDU97699.1"/>
    <property type="molecule type" value="Genomic_DNA"/>
</dbReference>
<accession>A0AB39W9B3</accession>